<gene>
    <name evidence="3" type="ORF">GIS00_04300</name>
</gene>
<dbReference type="EMBL" id="WLYK01000001">
    <property type="protein sequence ID" value="MTD13167.1"/>
    <property type="molecule type" value="Genomic_DNA"/>
</dbReference>
<comment type="caution">
    <text evidence="3">The sequence shown here is derived from an EMBL/GenBank/DDBJ whole genome shotgun (WGS) entry which is preliminary data.</text>
</comment>
<keyword evidence="4" id="KW-1185">Reference proteome</keyword>
<proteinExistence type="predicted"/>
<keyword evidence="1" id="KW-0812">Transmembrane</keyword>
<protein>
    <recommendedName>
        <fullName evidence="2">Putative sensor domain-containing protein</fullName>
    </recommendedName>
</protein>
<evidence type="ECO:0000313" key="4">
    <source>
        <dbReference type="Proteomes" id="UP000460221"/>
    </source>
</evidence>
<feature type="transmembrane region" description="Helical" evidence="1">
    <location>
        <begin position="207"/>
        <end position="225"/>
    </location>
</feature>
<accession>A0A7K1FGC6</accession>
<evidence type="ECO:0000313" key="3">
    <source>
        <dbReference type="EMBL" id="MTD13167.1"/>
    </source>
</evidence>
<sequence length="246" mass="25571">MATTFITGTTTFADPTFADPTGYGHGAGPSSPVPGRVRRHSPAGALGDLVYCLVGLAPAIFFFVVPVTLLAVGIGTAVIYVGLPVLAAGLLVARAGGLAQLALGRSLLGLPLSGPAPIVRRGTGPIGRLTGVLADPGCWKAFLYHCFSIAFAPLRFGVAIGLYAYGVGAVTYPFWRGWLPEQVADDGSVHRAAQWGHDFYLDTVPRMALLMAIGIGVLWIAPRVVRALVTVDRLLITGLLAGPGRS</sequence>
<keyword evidence="1" id="KW-0472">Membrane</keyword>
<dbReference type="Pfam" id="PF13796">
    <property type="entry name" value="Sensor"/>
    <property type="match status" value="1"/>
</dbReference>
<organism evidence="3 4">
    <name type="scientific">Nakamurella alba</name>
    <dbReference type="NCBI Taxonomy" id="2665158"/>
    <lineage>
        <taxon>Bacteria</taxon>
        <taxon>Bacillati</taxon>
        <taxon>Actinomycetota</taxon>
        <taxon>Actinomycetes</taxon>
        <taxon>Nakamurellales</taxon>
        <taxon>Nakamurellaceae</taxon>
        <taxon>Nakamurella</taxon>
    </lineage>
</organism>
<feature type="domain" description="Putative sensor" evidence="2">
    <location>
        <begin position="51"/>
        <end position="240"/>
    </location>
</feature>
<evidence type="ECO:0000259" key="2">
    <source>
        <dbReference type="Pfam" id="PF13796"/>
    </source>
</evidence>
<feature type="transmembrane region" description="Helical" evidence="1">
    <location>
        <begin position="142"/>
        <end position="165"/>
    </location>
</feature>
<dbReference type="RefSeq" id="WP_154767079.1">
    <property type="nucleotide sequence ID" value="NZ_WLYK01000001.1"/>
</dbReference>
<dbReference type="Proteomes" id="UP000460221">
    <property type="component" value="Unassembled WGS sequence"/>
</dbReference>
<feature type="transmembrane region" description="Helical" evidence="1">
    <location>
        <begin position="45"/>
        <end position="64"/>
    </location>
</feature>
<feature type="transmembrane region" description="Helical" evidence="1">
    <location>
        <begin position="70"/>
        <end position="93"/>
    </location>
</feature>
<evidence type="ECO:0000256" key="1">
    <source>
        <dbReference type="SAM" id="Phobius"/>
    </source>
</evidence>
<reference evidence="3 4" key="1">
    <citation type="submission" date="2019-11" db="EMBL/GenBank/DDBJ databases">
        <authorList>
            <person name="Jiang L.-Q."/>
        </authorList>
    </citation>
    <scope>NUCLEOTIDE SEQUENCE [LARGE SCALE GENOMIC DNA]</scope>
    <source>
        <strain evidence="3 4">YIM 132087</strain>
    </source>
</reference>
<dbReference type="InterPro" id="IPR025828">
    <property type="entry name" value="Put_sensor_dom"/>
</dbReference>
<name>A0A7K1FGC6_9ACTN</name>
<keyword evidence="1" id="KW-1133">Transmembrane helix</keyword>
<dbReference type="AlphaFoldDB" id="A0A7K1FGC6"/>